<accession>A0A6I3S1J0</accession>
<protein>
    <submittedName>
        <fullName evidence="1">EVE domain-containing protein</fullName>
    </submittedName>
</protein>
<dbReference type="Proteomes" id="UP000462362">
    <property type="component" value="Unassembled WGS sequence"/>
</dbReference>
<dbReference type="InterPro" id="IPR047197">
    <property type="entry name" value="THYN1-like_EVE"/>
</dbReference>
<dbReference type="RefSeq" id="WP_008810735.1">
    <property type="nucleotide sequence ID" value="NZ_CAJUON010000004.1"/>
</dbReference>
<dbReference type="InterPro" id="IPR015947">
    <property type="entry name" value="PUA-like_sf"/>
</dbReference>
<dbReference type="PANTHER" id="PTHR14087:SF7">
    <property type="entry name" value="THYMOCYTE NUCLEAR PROTEIN 1"/>
    <property type="match status" value="1"/>
</dbReference>
<evidence type="ECO:0000313" key="1">
    <source>
        <dbReference type="EMBL" id="MTU42054.1"/>
    </source>
</evidence>
<evidence type="ECO:0000313" key="2">
    <source>
        <dbReference type="Proteomes" id="UP000462362"/>
    </source>
</evidence>
<comment type="caution">
    <text evidence="1">The sequence shown here is derived from an EMBL/GenBank/DDBJ whole genome shotgun (WGS) entry which is preliminary data.</text>
</comment>
<sequence>MAGFEHYAWLMKSEPSEVSVDDVLGMKDCKVGWFGVRNYQARNFMRDLCKIGDPVLFYHSSCAQPGIVGIGEIASEPYPDPTQFDETSEYFDAKSTQAKPRWVQVDVHILHKVKLVSIAELRTIPGCEGMRVLQKGNRLSITPVNEDEWKALQPHLISQT</sequence>
<dbReference type="InterPro" id="IPR002740">
    <property type="entry name" value="EVE_domain"/>
</dbReference>
<dbReference type="Pfam" id="PF01878">
    <property type="entry name" value="EVE"/>
    <property type="match status" value="1"/>
</dbReference>
<dbReference type="InterPro" id="IPR052181">
    <property type="entry name" value="5hmC_binding"/>
</dbReference>
<reference evidence="1 2" key="1">
    <citation type="journal article" date="2019" name="Nat. Med.">
        <title>A library of human gut bacterial isolates paired with longitudinal multiomics data enables mechanistic microbiome research.</title>
        <authorList>
            <person name="Poyet M."/>
            <person name="Groussin M."/>
            <person name="Gibbons S.M."/>
            <person name="Avila-Pacheco J."/>
            <person name="Jiang X."/>
            <person name="Kearney S.M."/>
            <person name="Perrotta A.R."/>
            <person name="Berdy B."/>
            <person name="Zhao S."/>
            <person name="Lieberman T.D."/>
            <person name="Swanson P.K."/>
            <person name="Smith M."/>
            <person name="Roesemann S."/>
            <person name="Alexander J.E."/>
            <person name="Rich S.A."/>
            <person name="Livny J."/>
            <person name="Vlamakis H."/>
            <person name="Clish C."/>
            <person name="Bullock K."/>
            <person name="Deik A."/>
            <person name="Scott J."/>
            <person name="Pierce K.A."/>
            <person name="Xavier R.J."/>
            <person name="Alm E.J."/>
        </authorList>
    </citation>
    <scope>NUCLEOTIDE SEQUENCE [LARGE SCALE GENOMIC DNA]</scope>
    <source>
        <strain evidence="1 2">BIOML-A2</strain>
    </source>
</reference>
<dbReference type="EMBL" id="WNCL01000001">
    <property type="protein sequence ID" value="MTU42054.1"/>
    <property type="molecule type" value="Genomic_DNA"/>
</dbReference>
<dbReference type="CDD" id="cd21133">
    <property type="entry name" value="EVE"/>
    <property type="match status" value="1"/>
</dbReference>
<dbReference type="AlphaFoldDB" id="A0A6I3S1J0"/>
<dbReference type="Gene3D" id="3.10.590.10">
    <property type="entry name" value="ph1033 like domains"/>
    <property type="match status" value="1"/>
</dbReference>
<organism evidence="1 2">
    <name type="scientific">Parasutterella excrementihominis</name>
    <dbReference type="NCBI Taxonomy" id="487175"/>
    <lineage>
        <taxon>Bacteria</taxon>
        <taxon>Pseudomonadati</taxon>
        <taxon>Pseudomonadota</taxon>
        <taxon>Betaproteobacteria</taxon>
        <taxon>Burkholderiales</taxon>
        <taxon>Sutterellaceae</taxon>
        <taxon>Parasutterella</taxon>
    </lineage>
</organism>
<dbReference type="PANTHER" id="PTHR14087">
    <property type="entry name" value="THYMOCYTE NUCLEAR PROTEIN 1"/>
    <property type="match status" value="1"/>
</dbReference>
<name>A0A6I3S1J0_9BURK</name>
<dbReference type="SUPFAM" id="SSF88697">
    <property type="entry name" value="PUA domain-like"/>
    <property type="match status" value="1"/>
</dbReference>
<dbReference type="GeneID" id="43347978"/>
<proteinExistence type="predicted"/>
<gene>
    <name evidence="1" type="ORF">GMD42_00090</name>
</gene>